<reference evidence="3 4" key="1">
    <citation type="submission" date="2018-03" db="EMBL/GenBank/DDBJ databases">
        <title>Genomic Encyclopedia of Archaeal and Bacterial Type Strains, Phase II (KMG-II): from individual species to whole genera.</title>
        <authorList>
            <person name="Goeker M."/>
        </authorList>
    </citation>
    <scope>NUCLEOTIDE SEQUENCE [LARGE SCALE GENOMIC DNA]</scope>
    <source>
        <strain evidence="3 4">DSM 100214</strain>
    </source>
</reference>
<sequence length="666" mass="74648">MNRISLLIIAIILNSGLYAQIEKNTIGIDITKIPAGYFWMGSEGKGENYDEAPMHKVTISRPFKMGVTEITNVQYEQFDPSHSQYRGKYGLSPNDDDAVIYVSYSDAIAFCKWLSEKEGKTYRLPTEAEWEYACRAGTYSLFYTGDYLPNSFLKNQKLYRDPVAVSLKVGQSKANSFGLYDMHGNVEEWCSDWYAPYPSKEDAIDPLGGEDGLFRVTRGGSHGTPAEYLRSANRMAMIPEDKHWLTGFRIVQADYPNSKEYASQSRMPENMLNIDQKKHIWKKEATPIFKEPVRYVVAPDCKTGTPFYSHNHCPTITWCNNGDLLAVWFTADQENGRGIEIIGSRLRQGKGQWEPASRFFKVPDRNMTGSALFHKGGDTLMYFNGVEAAGDWQNLAIVQRISIDNGATWDRPRMIVPEHGKRNQVISGTVRTSKGWLIQAADATPEGEGGTAIHISKDGGATWYDPNSGIPNNFTEGGTGSNIAGIHAGIVELKDGNLMALGRGDAIKNREGLLRMPMSISSDMGQTWKYAASELPPIDGGQRLVLMRLHEGPLMVISFTHHPYRLKNNGEEGMTFIDSENKEFTGYGAYAALSWDEGKTWPVKKLITDGKERLLYGQAWTGHFLMDKTHAEPRGYLAATQSPDNMIHLLSSGIHYQFNLNWLMNQ</sequence>
<dbReference type="InterPro" id="IPR016187">
    <property type="entry name" value="CTDL_fold"/>
</dbReference>
<dbReference type="Proteomes" id="UP000247973">
    <property type="component" value="Unassembled WGS sequence"/>
</dbReference>
<dbReference type="Pfam" id="PF03781">
    <property type="entry name" value="FGE-sulfatase"/>
    <property type="match status" value="1"/>
</dbReference>
<dbReference type="InterPro" id="IPR011040">
    <property type="entry name" value="Sialidase"/>
</dbReference>
<dbReference type="InterPro" id="IPR042095">
    <property type="entry name" value="SUMF_sf"/>
</dbReference>
<dbReference type="PANTHER" id="PTHR23150:SF19">
    <property type="entry name" value="FORMYLGLYCINE-GENERATING ENZYME"/>
    <property type="match status" value="1"/>
</dbReference>
<dbReference type="RefSeq" id="WP_110310567.1">
    <property type="nucleotide sequence ID" value="NZ_QICL01000010.1"/>
</dbReference>
<dbReference type="SUPFAM" id="SSF50939">
    <property type="entry name" value="Sialidases"/>
    <property type="match status" value="1"/>
</dbReference>
<dbReference type="GO" id="GO:0120147">
    <property type="term" value="F:formylglycine-generating oxidase activity"/>
    <property type="evidence" value="ECO:0007669"/>
    <property type="project" value="TreeGrafter"/>
</dbReference>
<name>A0A2V3PP46_9BACT</name>
<dbReference type="InterPro" id="IPR051043">
    <property type="entry name" value="Sulfatase_Mod_Factor_Kinase"/>
</dbReference>
<dbReference type="OrthoDB" id="9768004at2"/>
<feature type="domain" description="Sialidase" evidence="2">
    <location>
        <begin position="322"/>
        <end position="608"/>
    </location>
</feature>
<proteinExistence type="predicted"/>
<evidence type="ECO:0000259" key="1">
    <source>
        <dbReference type="Pfam" id="PF03781"/>
    </source>
</evidence>
<dbReference type="InterPro" id="IPR036278">
    <property type="entry name" value="Sialidase_sf"/>
</dbReference>
<dbReference type="Gene3D" id="2.120.10.10">
    <property type="match status" value="1"/>
</dbReference>
<evidence type="ECO:0000313" key="3">
    <source>
        <dbReference type="EMBL" id="PXV64450.1"/>
    </source>
</evidence>
<dbReference type="PANTHER" id="PTHR23150">
    <property type="entry name" value="SULFATASE MODIFYING FACTOR 1, 2"/>
    <property type="match status" value="1"/>
</dbReference>
<feature type="domain" description="Sulfatase-modifying factor enzyme-like" evidence="1">
    <location>
        <begin position="32"/>
        <end position="251"/>
    </location>
</feature>
<dbReference type="Pfam" id="PF13088">
    <property type="entry name" value="BNR_2"/>
    <property type="match status" value="1"/>
</dbReference>
<organism evidence="3 4">
    <name type="scientific">Dysgonomonas alginatilytica</name>
    <dbReference type="NCBI Taxonomy" id="1605892"/>
    <lineage>
        <taxon>Bacteria</taxon>
        <taxon>Pseudomonadati</taxon>
        <taxon>Bacteroidota</taxon>
        <taxon>Bacteroidia</taxon>
        <taxon>Bacteroidales</taxon>
        <taxon>Dysgonomonadaceae</taxon>
        <taxon>Dysgonomonas</taxon>
    </lineage>
</organism>
<dbReference type="EMBL" id="QICL01000010">
    <property type="protein sequence ID" value="PXV64450.1"/>
    <property type="molecule type" value="Genomic_DNA"/>
</dbReference>
<evidence type="ECO:0000313" key="4">
    <source>
        <dbReference type="Proteomes" id="UP000247973"/>
    </source>
</evidence>
<comment type="caution">
    <text evidence="3">The sequence shown here is derived from an EMBL/GenBank/DDBJ whole genome shotgun (WGS) entry which is preliminary data.</text>
</comment>
<gene>
    <name evidence="3" type="ORF">CLV62_11094</name>
</gene>
<dbReference type="CDD" id="cd15482">
    <property type="entry name" value="Sialidase_non-viral"/>
    <property type="match status" value="1"/>
</dbReference>
<dbReference type="InterPro" id="IPR005532">
    <property type="entry name" value="SUMF_dom"/>
</dbReference>
<dbReference type="AlphaFoldDB" id="A0A2V3PP46"/>
<dbReference type="SUPFAM" id="SSF56436">
    <property type="entry name" value="C-type lectin-like"/>
    <property type="match status" value="1"/>
</dbReference>
<keyword evidence="4" id="KW-1185">Reference proteome</keyword>
<protein>
    <submittedName>
        <fullName evidence="3">Formylglycine-generating enzyme required for sulfatase activity</fullName>
    </submittedName>
</protein>
<accession>A0A2V3PP46</accession>
<dbReference type="Gene3D" id="3.90.1580.10">
    <property type="entry name" value="paralog of FGE (formylglycine-generating enzyme)"/>
    <property type="match status" value="1"/>
</dbReference>
<evidence type="ECO:0000259" key="2">
    <source>
        <dbReference type="Pfam" id="PF13088"/>
    </source>
</evidence>